<evidence type="ECO:0000313" key="1">
    <source>
        <dbReference type="EMBL" id="CAH0027205.1"/>
    </source>
</evidence>
<accession>A0A9N9YN12</accession>
<evidence type="ECO:0000313" key="2">
    <source>
        <dbReference type="Proteomes" id="UP000696573"/>
    </source>
</evidence>
<organism evidence="1 2">
    <name type="scientific">Clonostachys rhizophaga</name>
    <dbReference type="NCBI Taxonomy" id="160324"/>
    <lineage>
        <taxon>Eukaryota</taxon>
        <taxon>Fungi</taxon>
        <taxon>Dikarya</taxon>
        <taxon>Ascomycota</taxon>
        <taxon>Pezizomycotina</taxon>
        <taxon>Sordariomycetes</taxon>
        <taxon>Hypocreomycetidae</taxon>
        <taxon>Hypocreales</taxon>
        <taxon>Bionectriaceae</taxon>
        <taxon>Clonostachys</taxon>
    </lineage>
</organism>
<proteinExistence type="predicted"/>
<dbReference type="EMBL" id="CABFNQ020000726">
    <property type="protein sequence ID" value="CAH0027205.1"/>
    <property type="molecule type" value="Genomic_DNA"/>
</dbReference>
<dbReference type="OrthoDB" id="5219619at2759"/>
<protein>
    <submittedName>
        <fullName evidence="1">Uncharacterized protein</fullName>
    </submittedName>
</protein>
<name>A0A9N9YN12_9HYPO</name>
<reference evidence="1" key="1">
    <citation type="submission" date="2021-10" db="EMBL/GenBank/DDBJ databases">
        <authorList>
            <person name="Piombo E."/>
        </authorList>
    </citation>
    <scope>NUCLEOTIDE SEQUENCE</scope>
</reference>
<dbReference type="Proteomes" id="UP000696573">
    <property type="component" value="Unassembled WGS sequence"/>
</dbReference>
<comment type="caution">
    <text evidence="1">The sequence shown here is derived from an EMBL/GenBank/DDBJ whole genome shotgun (WGS) entry which is preliminary data.</text>
</comment>
<sequence>MSPTWFTTHGIGAIKDTNNSFSITSDGGSAKISPTSASELKGWVHYTIPNPDPDNSSLKAIQVDFSSQSASVDGVKLHFANSLKFSVSDLQETSSFELDIASSSAVYSDKGIAVSLYLSFDSINGWVKLQSVGVQG</sequence>
<keyword evidence="2" id="KW-1185">Reference proteome</keyword>
<gene>
    <name evidence="1" type="ORF">CRHIZ90672A_00003734</name>
</gene>
<dbReference type="AlphaFoldDB" id="A0A9N9YN12"/>